<reference evidence="3" key="2">
    <citation type="submission" date="2024-10" db="UniProtKB">
        <authorList>
            <consortium name="EnsemblProtists"/>
        </authorList>
    </citation>
    <scope>IDENTIFICATION</scope>
</reference>
<dbReference type="PANTHER" id="PTHR24320">
    <property type="entry name" value="RETINOL DEHYDROGENASE"/>
    <property type="match status" value="1"/>
</dbReference>
<dbReference type="SUPFAM" id="SSF51735">
    <property type="entry name" value="NAD(P)-binding Rossmann-fold domains"/>
    <property type="match status" value="1"/>
</dbReference>
<accession>A0A0D3I234</accession>
<dbReference type="InterPro" id="IPR002347">
    <property type="entry name" value="SDR_fam"/>
</dbReference>
<evidence type="ECO:0000256" key="2">
    <source>
        <dbReference type="ARBA" id="ARBA00023002"/>
    </source>
</evidence>
<evidence type="ECO:0000313" key="3">
    <source>
        <dbReference type="EnsemblProtists" id="EOD05319"/>
    </source>
</evidence>
<reference evidence="4" key="1">
    <citation type="journal article" date="2013" name="Nature">
        <title>Pan genome of the phytoplankton Emiliania underpins its global distribution.</title>
        <authorList>
            <person name="Read B.A."/>
            <person name="Kegel J."/>
            <person name="Klute M.J."/>
            <person name="Kuo A."/>
            <person name="Lefebvre S.C."/>
            <person name="Maumus F."/>
            <person name="Mayer C."/>
            <person name="Miller J."/>
            <person name="Monier A."/>
            <person name="Salamov A."/>
            <person name="Young J."/>
            <person name="Aguilar M."/>
            <person name="Claverie J.M."/>
            <person name="Frickenhaus S."/>
            <person name="Gonzalez K."/>
            <person name="Herman E.K."/>
            <person name="Lin Y.C."/>
            <person name="Napier J."/>
            <person name="Ogata H."/>
            <person name="Sarno A.F."/>
            <person name="Shmutz J."/>
            <person name="Schroeder D."/>
            <person name="de Vargas C."/>
            <person name="Verret F."/>
            <person name="von Dassow P."/>
            <person name="Valentin K."/>
            <person name="Van de Peer Y."/>
            <person name="Wheeler G."/>
            <person name="Dacks J.B."/>
            <person name="Delwiche C.F."/>
            <person name="Dyhrman S.T."/>
            <person name="Glockner G."/>
            <person name="John U."/>
            <person name="Richards T."/>
            <person name="Worden A.Z."/>
            <person name="Zhang X."/>
            <person name="Grigoriev I.V."/>
            <person name="Allen A.E."/>
            <person name="Bidle K."/>
            <person name="Borodovsky M."/>
            <person name="Bowler C."/>
            <person name="Brownlee C."/>
            <person name="Cock J.M."/>
            <person name="Elias M."/>
            <person name="Gladyshev V.N."/>
            <person name="Groth M."/>
            <person name="Guda C."/>
            <person name="Hadaegh A."/>
            <person name="Iglesias-Rodriguez M.D."/>
            <person name="Jenkins J."/>
            <person name="Jones B.M."/>
            <person name="Lawson T."/>
            <person name="Leese F."/>
            <person name="Lindquist E."/>
            <person name="Lobanov A."/>
            <person name="Lomsadze A."/>
            <person name="Malik S.B."/>
            <person name="Marsh M.E."/>
            <person name="Mackinder L."/>
            <person name="Mock T."/>
            <person name="Mueller-Roeber B."/>
            <person name="Pagarete A."/>
            <person name="Parker M."/>
            <person name="Probert I."/>
            <person name="Quesneville H."/>
            <person name="Raines C."/>
            <person name="Rensing S.A."/>
            <person name="Riano-Pachon D.M."/>
            <person name="Richier S."/>
            <person name="Rokitta S."/>
            <person name="Shiraiwa Y."/>
            <person name="Soanes D.M."/>
            <person name="van der Giezen M."/>
            <person name="Wahlund T.M."/>
            <person name="Williams B."/>
            <person name="Wilson W."/>
            <person name="Wolfe G."/>
            <person name="Wurch L.L."/>
        </authorList>
    </citation>
    <scope>NUCLEOTIDE SEQUENCE</scope>
</reference>
<dbReference type="Pfam" id="PF00106">
    <property type="entry name" value="adh_short"/>
    <property type="match status" value="1"/>
</dbReference>
<dbReference type="Gene3D" id="3.40.50.720">
    <property type="entry name" value="NAD(P)-binding Rossmann-like Domain"/>
    <property type="match status" value="1"/>
</dbReference>
<dbReference type="EnsemblProtists" id="EOD05319">
    <property type="protein sequence ID" value="EOD05319"/>
    <property type="gene ID" value="EMIHUDRAFT_351024"/>
</dbReference>
<dbReference type="KEGG" id="ehx:EMIHUDRAFT_351024"/>
<sequence>MPDPIELVELAIAQRERGTMHPSMDSYDGAMAQTWGGPPPRWYPAALEQWPSRFAAAAGRRALVTGGTGGIGFYVAKLLCRVGLTVILPSRPDLSHEAASAAAAISAAVPDAAVVVPEVPLDLGSFASVRAFGAHMRASGSAPIDTLVLNAGRGGSSSGANAASVDGAEVCALQTASLEPTRSPSGVRDLRLGR</sequence>
<name>A0A0D3I234_EMIH1</name>
<dbReference type="PaxDb" id="2903-EOD05319"/>
<keyword evidence="2" id="KW-0560">Oxidoreductase</keyword>
<dbReference type="HOGENOM" id="CLU_1404857_0_0_1"/>
<keyword evidence="4" id="KW-1185">Reference proteome</keyword>
<dbReference type="PANTHER" id="PTHR24320:SF152">
    <property type="entry name" value="SHORT-CHAIN DEHYDROGENASE_REDUCTASE FAMILY PROTEIN"/>
    <property type="match status" value="1"/>
</dbReference>
<dbReference type="GeneID" id="17251475"/>
<proteinExistence type="inferred from homology"/>
<dbReference type="GO" id="GO:0016491">
    <property type="term" value="F:oxidoreductase activity"/>
    <property type="evidence" value="ECO:0007669"/>
    <property type="project" value="UniProtKB-KW"/>
</dbReference>
<dbReference type="PRINTS" id="PR00081">
    <property type="entry name" value="GDHRDH"/>
</dbReference>
<dbReference type="Proteomes" id="UP000013827">
    <property type="component" value="Unassembled WGS sequence"/>
</dbReference>
<organism evidence="3 4">
    <name type="scientific">Emiliania huxleyi (strain CCMP1516)</name>
    <dbReference type="NCBI Taxonomy" id="280463"/>
    <lineage>
        <taxon>Eukaryota</taxon>
        <taxon>Haptista</taxon>
        <taxon>Haptophyta</taxon>
        <taxon>Prymnesiophyceae</taxon>
        <taxon>Isochrysidales</taxon>
        <taxon>Noelaerhabdaceae</taxon>
        <taxon>Emiliania</taxon>
    </lineage>
</organism>
<evidence type="ECO:0008006" key="5">
    <source>
        <dbReference type="Google" id="ProtNLM"/>
    </source>
</evidence>
<comment type="similarity">
    <text evidence="1">Belongs to the short-chain dehydrogenases/reductases (SDR) family.</text>
</comment>
<dbReference type="RefSeq" id="XP_005757748.1">
    <property type="nucleotide sequence ID" value="XM_005757691.1"/>
</dbReference>
<dbReference type="InterPro" id="IPR036291">
    <property type="entry name" value="NAD(P)-bd_dom_sf"/>
</dbReference>
<evidence type="ECO:0000313" key="4">
    <source>
        <dbReference type="Proteomes" id="UP000013827"/>
    </source>
</evidence>
<dbReference type="AlphaFoldDB" id="A0A0D3I234"/>
<evidence type="ECO:0000256" key="1">
    <source>
        <dbReference type="ARBA" id="ARBA00006484"/>
    </source>
</evidence>
<protein>
    <recommendedName>
        <fullName evidence="5">Ketoreductase (KR) domain-containing protein</fullName>
    </recommendedName>
</protein>